<keyword evidence="5" id="KW-0687">Ribonucleoprotein</keyword>
<dbReference type="AlphaFoldDB" id="A0A7S3C2E7"/>
<evidence type="ECO:0000256" key="3">
    <source>
        <dbReference type="ARBA" id="ARBA00022884"/>
    </source>
</evidence>
<dbReference type="InterPro" id="IPR009027">
    <property type="entry name" value="Ribosomal_bL9/RNase_H1_N"/>
</dbReference>
<name>A0A7S3C2E7_9VIRI</name>
<evidence type="ECO:0000256" key="8">
    <source>
        <dbReference type="ARBA" id="ARBA00035427"/>
    </source>
</evidence>
<keyword evidence="2" id="KW-0699">rRNA-binding</keyword>
<dbReference type="NCBIfam" id="TIGR00158">
    <property type="entry name" value="L9"/>
    <property type="match status" value="1"/>
</dbReference>
<dbReference type="PROSITE" id="PS00651">
    <property type="entry name" value="RIBOSOMAL_L9"/>
    <property type="match status" value="1"/>
</dbReference>
<dbReference type="InterPro" id="IPR020069">
    <property type="entry name" value="Ribosomal_bL9_C"/>
</dbReference>
<evidence type="ECO:0000313" key="11">
    <source>
        <dbReference type="EMBL" id="CAE0150951.1"/>
    </source>
</evidence>
<feature type="domain" description="Ribosomal protein L9" evidence="9">
    <location>
        <begin position="54"/>
        <end position="81"/>
    </location>
</feature>
<organism evidence="10">
    <name type="scientific">Prasinoderma singulare</name>
    <dbReference type="NCBI Taxonomy" id="676789"/>
    <lineage>
        <taxon>Eukaryota</taxon>
        <taxon>Viridiplantae</taxon>
        <taxon>Prasinodermophyta</taxon>
        <taxon>Prasinodermophyceae</taxon>
        <taxon>Prasinodermales</taxon>
        <taxon>Prasinodermaceae</taxon>
        <taxon>Prasinoderma</taxon>
    </lineage>
</organism>
<dbReference type="SUPFAM" id="SSF55658">
    <property type="entry name" value="L9 N-domain-like"/>
    <property type="match status" value="1"/>
</dbReference>
<evidence type="ECO:0000256" key="5">
    <source>
        <dbReference type="ARBA" id="ARBA00023274"/>
    </source>
</evidence>
<dbReference type="EMBL" id="HBHY01020349">
    <property type="protein sequence ID" value="CAE0150949.1"/>
    <property type="molecule type" value="Transcribed_RNA"/>
</dbReference>
<dbReference type="GO" id="GO:0005840">
    <property type="term" value="C:ribosome"/>
    <property type="evidence" value="ECO:0007669"/>
    <property type="project" value="UniProtKB-KW"/>
</dbReference>
<dbReference type="Gene3D" id="3.40.5.10">
    <property type="entry name" value="Ribosomal protein L9, N-terminal domain"/>
    <property type="match status" value="1"/>
</dbReference>
<gene>
    <name evidence="10" type="ORF">PSIN1315_LOCUS13021</name>
    <name evidence="11" type="ORF">PSIN1315_LOCUS13022</name>
</gene>
<dbReference type="InterPro" id="IPR000244">
    <property type="entry name" value="Ribosomal_bL9"/>
</dbReference>
<keyword evidence="4" id="KW-0689">Ribosomal protein</keyword>
<reference evidence="10" key="1">
    <citation type="submission" date="2021-01" db="EMBL/GenBank/DDBJ databases">
        <authorList>
            <person name="Corre E."/>
            <person name="Pelletier E."/>
            <person name="Niang G."/>
            <person name="Scheremetjew M."/>
            <person name="Finn R."/>
            <person name="Kale V."/>
            <person name="Holt S."/>
            <person name="Cochrane G."/>
            <person name="Meng A."/>
            <person name="Brown T."/>
            <person name="Cohen L."/>
        </authorList>
    </citation>
    <scope>NUCLEOTIDE SEQUENCE</scope>
    <source>
        <strain evidence="10">RCC927</strain>
    </source>
</reference>
<comment type="similarity">
    <text evidence="1">Belongs to the bacterial ribosomal protein bL9 family.</text>
</comment>
<sequence>MAFSAKSSLPGARVASAAGASPRAARQRRAVAVCAKKAVKKVQVVLKSEVAQVGRKGDLVTVRRGFCDNYLIPQGLGEVATQQILDGIAQQQKEAEAAQEALRQQALKIASAIGTVSGYVIKKKANEDNVPYDSVTQRDVVEAVHAKLPDLGLNDKIADSDVTVPDISKLGTYSATLRVADDVNAVVDFAVISA</sequence>
<evidence type="ECO:0000313" key="10">
    <source>
        <dbReference type="EMBL" id="CAE0150949.1"/>
    </source>
</evidence>
<evidence type="ECO:0000256" key="7">
    <source>
        <dbReference type="ARBA" id="ARBA00035193"/>
    </source>
</evidence>
<dbReference type="GO" id="GO:0019843">
    <property type="term" value="F:rRNA binding"/>
    <property type="evidence" value="ECO:0007669"/>
    <property type="project" value="UniProtKB-KW"/>
</dbReference>
<evidence type="ECO:0000259" key="9">
    <source>
        <dbReference type="PROSITE" id="PS00651"/>
    </source>
</evidence>
<evidence type="ECO:0000256" key="1">
    <source>
        <dbReference type="ARBA" id="ARBA00010605"/>
    </source>
</evidence>
<dbReference type="InterPro" id="IPR036935">
    <property type="entry name" value="Ribosomal_bL9_N_sf"/>
</dbReference>
<dbReference type="InterPro" id="IPR020594">
    <property type="entry name" value="Ribosomal_bL9_bac/chp"/>
</dbReference>
<dbReference type="HAMAP" id="MF_00503">
    <property type="entry name" value="Ribosomal_bL9"/>
    <property type="match status" value="1"/>
</dbReference>
<evidence type="ECO:0000256" key="6">
    <source>
        <dbReference type="ARBA" id="ARBA00031047"/>
    </source>
</evidence>
<dbReference type="SUPFAM" id="SSF55653">
    <property type="entry name" value="Ribosomal protein L9 C-domain"/>
    <property type="match status" value="1"/>
</dbReference>
<keyword evidence="3" id="KW-0694">RNA-binding</keyword>
<dbReference type="InterPro" id="IPR036791">
    <property type="entry name" value="Ribosomal_bL9_C_sf"/>
</dbReference>
<dbReference type="Pfam" id="PF01281">
    <property type="entry name" value="Ribosomal_L9_N"/>
    <property type="match status" value="1"/>
</dbReference>
<accession>A0A7S3C2E7</accession>
<dbReference type="Pfam" id="PF03948">
    <property type="entry name" value="Ribosomal_L9_C"/>
    <property type="match status" value="1"/>
</dbReference>
<dbReference type="EMBL" id="HBHY01020350">
    <property type="protein sequence ID" value="CAE0150951.1"/>
    <property type="molecule type" value="Transcribed_RNA"/>
</dbReference>
<evidence type="ECO:0000256" key="4">
    <source>
        <dbReference type="ARBA" id="ARBA00022980"/>
    </source>
</evidence>
<protein>
    <recommendedName>
        <fullName evidence="7">Large ribosomal subunit protein bL9c</fullName>
    </recommendedName>
    <alternativeName>
        <fullName evidence="8">50S ribosomal protein L9, chloroplastic</fullName>
    </alternativeName>
    <alternativeName>
        <fullName evidence="6">CL9</fullName>
    </alternativeName>
</protein>
<dbReference type="Gene3D" id="3.10.430.100">
    <property type="entry name" value="Ribosomal protein L9, C-terminal domain"/>
    <property type="match status" value="1"/>
</dbReference>
<evidence type="ECO:0000256" key="2">
    <source>
        <dbReference type="ARBA" id="ARBA00022730"/>
    </source>
</evidence>
<dbReference type="GO" id="GO:0003735">
    <property type="term" value="F:structural constituent of ribosome"/>
    <property type="evidence" value="ECO:0007669"/>
    <property type="project" value="InterPro"/>
</dbReference>
<dbReference type="GO" id="GO:0006412">
    <property type="term" value="P:translation"/>
    <property type="evidence" value="ECO:0007669"/>
    <property type="project" value="InterPro"/>
</dbReference>
<dbReference type="PANTHER" id="PTHR21368">
    <property type="entry name" value="50S RIBOSOMAL PROTEIN L9"/>
    <property type="match status" value="1"/>
</dbReference>
<dbReference type="InterPro" id="IPR020070">
    <property type="entry name" value="Ribosomal_bL9_N"/>
</dbReference>
<proteinExistence type="inferred from homology"/>
<dbReference type="GO" id="GO:1990904">
    <property type="term" value="C:ribonucleoprotein complex"/>
    <property type="evidence" value="ECO:0007669"/>
    <property type="project" value="UniProtKB-KW"/>
</dbReference>